<dbReference type="CDD" id="cd00093">
    <property type="entry name" value="HTH_XRE"/>
    <property type="match status" value="1"/>
</dbReference>
<dbReference type="InterPro" id="IPR010982">
    <property type="entry name" value="Lambda_DNA-bd_dom_sf"/>
</dbReference>
<reference evidence="4 5" key="1">
    <citation type="submission" date="2014-03" db="EMBL/GenBank/DDBJ databases">
        <title>Genomics of Bifidobacteria.</title>
        <authorList>
            <person name="Ventura M."/>
            <person name="Milani C."/>
            <person name="Lugli G.A."/>
        </authorList>
    </citation>
    <scope>NUCLEOTIDE SEQUENCE [LARGE SCALE GENOMIC DNA]</scope>
    <source>
        <strain evidence="4 5">DSM 23975</strain>
    </source>
</reference>
<evidence type="ECO:0000313" key="4">
    <source>
        <dbReference type="EMBL" id="KFI88019.1"/>
    </source>
</evidence>
<dbReference type="PANTHER" id="PTHR46558">
    <property type="entry name" value="TRACRIPTIONAL REGULATORY PROTEIN-RELATED-RELATED"/>
    <property type="match status" value="1"/>
</dbReference>
<dbReference type="Proteomes" id="UP000028984">
    <property type="component" value="Unassembled WGS sequence"/>
</dbReference>
<proteinExistence type="predicted"/>
<feature type="transmembrane region" description="Helical" evidence="2">
    <location>
        <begin position="76"/>
        <end position="98"/>
    </location>
</feature>
<dbReference type="PANTHER" id="PTHR46558:SF7">
    <property type="entry name" value="TRANSCRIPTIONAL REGULATOR"/>
    <property type="match status" value="1"/>
</dbReference>
<keyword evidence="2" id="KW-0472">Membrane</keyword>
<dbReference type="Gene3D" id="1.10.260.40">
    <property type="entry name" value="lambda repressor-like DNA-binding domains"/>
    <property type="match status" value="1"/>
</dbReference>
<dbReference type="eggNOG" id="COG1476">
    <property type="taxonomic scope" value="Bacteria"/>
</dbReference>
<feature type="transmembrane region" description="Helical" evidence="2">
    <location>
        <begin position="110"/>
        <end position="130"/>
    </location>
</feature>
<dbReference type="Pfam" id="PF01381">
    <property type="entry name" value="HTH_3"/>
    <property type="match status" value="1"/>
</dbReference>
<dbReference type="PROSITE" id="PS50943">
    <property type="entry name" value="HTH_CROC1"/>
    <property type="match status" value="1"/>
</dbReference>
<keyword evidence="1" id="KW-0238">DNA-binding</keyword>
<dbReference type="InterPro" id="IPR001387">
    <property type="entry name" value="Cro/C1-type_HTH"/>
</dbReference>
<dbReference type="STRING" id="1437610.BREU_0800"/>
<dbReference type="SUPFAM" id="SSF47413">
    <property type="entry name" value="lambda repressor-like DNA-binding domains"/>
    <property type="match status" value="1"/>
</dbReference>
<evidence type="ECO:0000256" key="1">
    <source>
        <dbReference type="ARBA" id="ARBA00023125"/>
    </source>
</evidence>
<evidence type="ECO:0000313" key="5">
    <source>
        <dbReference type="Proteomes" id="UP000028984"/>
    </source>
</evidence>
<feature type="transmembrane region" description="Helical" evidence="2">
    <location>
        <begin position="7"/>
        <end position="27"/>
    </location>
</feature>
<keyword evidence="2" id="KW-1133">Transmembrane helix</keyword>
<dbReference type="GO" id="GO:0003677">
    <property type="term" value="F:DNA binding"/>
    <property type="evidence" value="ECO:0007669"/>
    <property type="project" value="UniProtKB-KW"/>
</dbReference>
<dbReference type="EMBL" id="JGZK01000002">
    <property type="protein sequence ID" value="KFI88019.1"/>
    <property type="molecule type" value="Genomic_DNA"/>
</dbReference>
<dbReference type="SMART" id="SM00530">
    <property type="entry name" value="HTH_XRE"/>
    <property type="match status" value="1"/>
</dbReference>
<feature type="domain" description="HTH cro/C1-type" evidence="3">
    <location>
        <begin position="144"/>
        <end position="198"/>
    </location>
</feature>
<keyword evidence="2" id="KW-0812">Transmembrane</keyword>
<evidence type="ECO:0000256" key="2">
    <source>
        <dbReference type="SAM" id="Phobius"/>
    </source>
</evidence>
<evidence type="ECO:0000259" key="3">
    <source>
        <dbReference type="PROSITE" id="PS50943"/>
    </source>
</evidence>
<keyword evidence="5" id="KW-1185">Reference proteome</keyword>
<accession>A0A087CXL9</accession>
<sequence length="215" mass="24000">MTFNRYIAIRAVVETIGALSCMLMVVIGHSLIGVIVTAVVALVWAGGEIWVVTVLNKRSPRRDELSDQHQGVAMQFALFVLITALVVLGFVYTIWNMVITSGFLHIINPMMLPALAMCALAISDVQYLWLEHDGSNGTMMKTSLKIHRLARGMKQSELADLINVRRETIGRLEQGQYCPSLRLAMDLAKVFDTTVEELFSFDDEENDTPEQAQAR</sequence>
<protein>
    <recommendedName>
        <fullName evidence="3">HTH cro/C1-type domain-containing protein</fullName>
    </recommendedName>
</protein>
<feature type="transmembrane region" description="Helical" evidence="2">
    <location>
        <begin position="33"/>
        <end position="55"/>
    </location>
</feature>
<dbReference type="AlphaFoldDB" id="A0A087CXL9"/>
<gene>
    <name evidence="4" type="ORF">BREU_0800</name>
</gene>
<organism evidence="4 5">
    <name type="scientific">Bifidobacterium reuteri DSM 23975</name>
    <dbReference type="NCBI Taxonomy" id="1437610"/>
    <lineage>
        <taxon>Bacteria</taxon>
        <taxon>Bacillati</taxon>
        <taxon>Actinomycetota</taxon>
        <taxon>Actinomycetes</taxon>
        <taxon>Bifidobacteriales</taxon>
        <taxon>Bifidobacteriaceae</taxon>
        <taxon>Bifidobacterium</taxon>
    </lineage>
</organism>
<name>A0A087CXL9_9BIFI</name>
<comment type="caution">
    <text evidence="4">The sequence shown here is derived from an EMBL/GenBank/DDBJ whole genome shotgun (WGS) entry which is preliminary data.</text>
</comment>